<dbReference type="Proteomes" id="UP000064893">
    <property type="component" value="Chromosome"/>
</dbReference>
<sequence>MKGLNVKKAYHKYIKHVLLLSILLSCKYGISQGPPENHEKYKLYKAKLENHFLIKSDPLTFPHYGTYIPAHKRNPYDGFPNSGEIHWTDAGHTIGFYLATLATEYALLAHKKDTQSMDKTITDIVNVLRTIERLDYLAEIRYGKGAEKLMKVGDSVIVPYPYPKGSLNGFFIRDDVSRIEIFTDSAPELWSKKGIKTFVQTPKLSSDYGNHGEMSQDQVWNLMQGLALTQKLVKTDEKFMDGKGELVKPGYWAQKITYRIARTMQTRVVFDLFGVPIPVKLWAIVNPATGEIVRRGGKPVDLIFNARLFGYAMNEITAQKFGDLRYGLKPQLMLTLPLPGHKHFNDHAKLALATISQRQYAQSFDSLLYWCYCTAQSYNKGMPESYQMFSFVHFPLIYLILHKPNIDYNNPFYHYFLSYIDLRLNQAPEEGQWRSLYDVNNDGNINKDDHPEPFWSAGKRLVKPVGKDYVINKNDPATRPWEYNGLDYMLLYNLFELVKIEFFNQTTSAKSTTNFVFNGWQDADGQLWKKVDKNDLQFRYDSSIIPFRFYGKKVNSDKQAISQ</sequence>
<evidence type="ECO:0000313" key="2">
    <source>
        <dbReference type="Proteomes" id="UP000064893"/>
    </source>
</evidence>
<protein>
    <submittedName>
        <fullName evidence="1">Uncharacterized protein</fullName>
    </submittedName>
</protein>
<evidence type="ECO:0000313" key="1">
    <source>
        <dbReference type="EMBL" id="ALO16700.1"/>
    </source>
</evidence>
<keyword evidence="2" id="KW-1185">Reference proteome</keyword>
<dbReference type="EMBL" id="CP013118">
    <property type="protein sequence ID" value="ALO16700.1"/>
    <property type="molecule type" value="Genomic_DNA"/>
</dbReference>
<dbReference type="KEGG" id="blq:L21SP5_03080"/>
<dbReference type="PROSITE" id="PS51257">
    <property type="entry name" value="PROKAR_LIPOPROTEIN"/>
    <property type="match status" value="1"/>
</dbReference>
<reference evidence="1 2" key="1">
    <citation type="submission" date="2015-11" db="EMBL/GenBank/DDBJ databases">
        <title>Description and complete genome sequence of a novel strain predominating in hypersaline microbial mats and representing a new family of the Bacteriodetes phylum.</title>
        <authorList>
            <person name="Spring S."/>
            <person name="Bunk B."/>
            <person name="Sproer C."/>
            <person name="Klenk H.-P."/>
        </authorList>
    </citation>
    <scope>NUCLEOTIDE SEQUENCE [LARGE SCALE GENOMIC DNA]</scope>
    <source>
        <strain evidence="1 2">L21-Spi-D4</strain>
    </source>
</reference>
<name>A0A0S2I3Z9_9BACT</name>
<accession>A0A0S2I3Z9</accession>
<organism evidence="1 2">
    <name type="scientific">Salinivirga cyanobacteriivorans</name>
    <dbReference type="NCBI Taxonomy" id="1307839"/>
    <lineage>
        <taxon>Bacteria</taxon>
        <taxon>Pseudomonadati</taxon>
        <taxon>Bacteroidota</taxon>
        <taxon>Bacteroidia</taxon>
        <taxon>Bacteroidales</taxon>
        <taxon>Salinivirgaceae</taxon>
        <taxon>Salinivirga</taxon>
    </lineage>
</organism>
<proteinExistence type="predicted"/>
<dbReference type="STRING" id="1307839.L21SP5_03080"/>
<gene>
    <name evidence="1" type="ORF">L21SP5_03080</name>
</gene>
<dbReference type="OrthoDB" id="2985529at2"/>
<dbReference type="AlphaFoldDB" id="A0A0S2I3Z9"/>
<dbReference type="RefSeq" id="WP_157754672.1">
    <property type="nucleotide sequence ID" value="NZ_CP013118.1"/>
</dbReference>